<feature type="compositionally biased region" description="Low complexity" evidence="4">
    <location>
        <begin position="1095"/>
        <end position="1106"/>
    </location>
</feature>
<dbReference type="InterPro" id="IPR022166">
    <property type="entry name" value="UBAP2/Lig"/>
</dbReference>
<feature type="compositionally biased region" description="Basic and acidic residues" evidence="4">
    <location>
        <begin position="185"/>
        <end position="225"/>
    </location>
</feature>
<evidence type="ECO:0000313" key="6">
    <source>
        <dbReference type="Proteomes" id="UP001519460"/>
    </source>
</evidence>
<feature type="compositionally biased region" description="Polar residues" evidence="4">
    <location>
        <begin position="702"/>
        <end position="714"/>
    </location>
</feature>
<feature type="region of interest" description="Disordered" evidence="4">
    <location>
        <begin position="102"/>
        <end position="264"/>
    </location>
</feature>
<feature type="region of interest" description="Disordered" evidence="4">
    <location>
        <begin position="1311"/>
        <end position="1343"/>
    </location>
</feature>
<gene>
    <name evidence="5" type="ORF">BaRGS_00033637</name>
</gene>
<sequence>MVGTSRAGRPSKDKNAKSTSAPATQTLPSKTDRAAAKHQPQATVEQLRMAQMIDSGKDAANEATVKQLMEMTGRTEIDVVVALHDAQDDPDKAVLLLLEGEQGCWEEQGKKKKKNTVKSEKEAPLSIPENEAGDSRPDRSRDRRDHDRHDVPPRRGRDRRNGGPPPRLARGRGRDRNFGGSGGGNRDRDRSNFNGEQEREADWDAEPIDTHNRRPERGQFGERGRGRGRGGFGRPSARGGRPRRFDRQNESSDGPHIDTWTNETAENAEKENIVILATYLASVHGNCTIKQLLMAFLHQKINFTVQLFDAGWGETWGEATEDWSEDTWTGSLDESKVFTSSQTNSMGDSDLTPALNDTNTLGQRLDVGSLFSKSAEFAKAPDFTKTNESGGDSFFSQYNQQATESIKNSIGIGSSPRQNLSNIPASQPQQQPQPLGQLGSMPQREMGPSVHGSLPSSVSHPMMPPATSSALQQSSSQQQVQRRPQRSKLPPPSKIPQSAVEMPGHMMPQLDVQFGVDFGSDSGQFGFGSSGGGGDSSSVPTFTSSTSSGSSALSNHLGQTNKAAVDSSRQSSVMSSPSAGSKPQQSSSLPPMDGSPSRPSVFPNSVYTTPTKSDSQSLGQSANKVTPEPIPFPSPSDHKSSGLVNSQRTAQSPAALSQGSLSTSKPDTLPNFSAANGYAASSYSAHAGHKSGGHSSSGSSGPQTFPHTAATSQPSASNYQNQYASQNQYPGAQVAHGSQSQFPSAGQTQYPGSNQQQYHGASTTGSSGSGQTQFMPSQAQYQSGQGAFPAPPATQTQYQSAGSQYGGYQSGSSSFQNQSGMSSAASSQSAQNSLYPASTQQSGSSYPTGSSSFHVRDSQSASSLQGSGVSQPSNSYQTPPAPGLKAVTTQQSVSSYSSQTYSGSHSSQHPQNLQPSPLANKLGDSISKMSLKDTSMDSRSSSQYDHGSTSTTSASMTTTSSSSISTVTSTVSATSTPVATSSTLNSRASATLPLTTKAPPNLPPGVPLLNPQYIMGQAGTLPPFYGLQQPVYGYEDMQMLQQRLPALQTGTGYYDMSAFPGVPSTIAGRDQAAALGTAPFTGTGTDNKPLNRVEAQSPNASNQQQSTHNAPQQTLPFNIHYGYYYPGAVLPGTASFQYPTMFPMPPVTNAPAPHVPGTTTATQLPKTYGSHQGYVSKGYEEVGSQELSKAGYAGLQQPTKVAGGSQLAVGFSSVLGASPENFSYLRDKFCNYNPRTGTTADINTAAYTKSHTQGFDKQGFPGGTPPPFSLPLASASQAGPLGAPAAPYGAPFLPMMPPQPHNQTILHHPLQQDSGAGSARGLQQPANQAKTGGAKPYGTYWGN</sequence>
<evidence type="ECO:0008006" key="7">
    <source>
        <dbReference type="Google" id="ProtNLM"/>
    </source>
</evidence>
<dbReference type="Pfam" id="PF12478">
    <property type="entry name" value="UBAP2-Lig"/>
    <property type="match status" value="1"/>
</dbReference>
<dbReference type="CDD" id="cd14277">
    <property type="entry name" value="UBA_UBP2_like"/>
    <property type="match status" value="1"/>
</dbReference>
<keyword evidence="2" id="KW-0963">Cytoplasm</keyword>
<evidence type="ECO:0000256" key="2">
    <source>
        <dbReference type="ARBA" id="ARBA00022490"/>
    </source>
</evidence>
<dbReference type="Gene3D" id="1.10.8.10">
    <property type="entry name" value="DNA helicase RuvA subunit, C-terminal domain"/>
    <property type="match status" value="1"/>
</dbReference>
<evidence type="ECO:0000313" key="5">
    <source>
        <dbReference type="EMBL" id="KAK7475145.1"/>
    </source>
</evidence>
<protein>
    <recommendedName>
        <fullName evidence="7">UBA domain-containing protein</fullName>
    </recommendedName>
</protein>
<feature type="compositionally biased region" description="Low complexity" evidence="4">
    <location>
        <begin position="948"/>
        <end position="983"/>
    </location>
</feature>
<feature type="compositionally biased region" description="Low complexity" evidence="4">
    <location>
        <begin position="567"/>
        <end position="578"/>
    </location>
</feature>
<dbReference type="InterPro" id="IPR051833">
    <property type="entry name" value="TC-DDR_regulator"/>
</dbReference>
<reference evidence="5 6" key="1">
    <citation type="journal article" date="2023" name="Sci. Data">
        <title>Genome assembly of the Korean intertidal mud-creeper Batillaria attramentaria.</title>
        <authorList>
            <person name="Patra A.K."/>
            <person name="Ho P.T."/>
            <person name="Jun S."/>
            <person name="Lee S.J."/>
            <person name="Kim Y."/>
            <person name="Won Y.J."/>
        </authorList>
    </citation>
    <scope>NUCLEOTIDE SEQUENCE [LARGE SCALE GENOMIC DNA]</scope>
    <source>
        <strain evidence="5">Wonlab-2016</strain>
    </source>
</reference>
<feature type="region of interest" description="Disordered" evidence="4">
    <location>
        <begin position="523"/>
        <end position="984"/>
    </location>
</feature>
<feature type="compositionally biased region" description="Polar residues" evidence="4">
    <location>
        <begin position="579"/>
        <end position="589"/>
    </location>
</feature>
<feature type="compositionally biased region" description="Polar residues" evidence="4">
    <location>
        <begin position="409"/>
        <end position="425"/>
    </location>
</feature>
<dbReference type="GO" id="GO:0005737">
    <property type="term" value="C:cytoplasm"/>
    <property type="evidence" value="ECO:0007669"/>
    <property type="project" value="UniProtKB-SubCell"/>
</dbReference>
<feature type="compositionally biased region" description="Polar residues" evidence="4">
    <location>
        <begin position="774"/>
        <end position="785"/>
    </location>
</feature>
<feature type="compositionally biased region" description="Polar residues" evidence="4">
    <location>
        <begin position="736"/>
        <end position="761"/>
    </location>
</feature>
<organism evidence="5 6">
    <name type="scientific">Batillaria attramentaria</name>
    <dbReference type="NCBI Taxonomy" id="370345"/>
    <lineage>
        <taxon>Eukaryota</taxon>
        <taxon>Metazoa</taxon>
        <taxon>Spiralia</taxon>
        <taxon>Lophotrochozoa</taxon>
        <taxon>Mollusca</taxon>
        <taxon>Gastropoda</taxon>
        <taxon>Caenogastropoda</taxon>
        <taxon>Sorbeoconcha</taxon>
        <taxon>Cerithioidea</taxon>
        <taxon>Batillariidae</taxon>
        <taxon>Batillaria</taxon>
    </lineage>
</organism>
<feature type="compositionally biased region" description="Low complexity" evidence="4">
    <location>
        <begin position="673"/>
        <end position="686"/>
    </location>
</feature>
<feature type="compositionally biased region" description="Polar residues" evidence="4">
    <location>
        <begin position="937"/>
        <end position="947"/>
    </location>
</feature>
<dbReference type="PANTHER" id="PTHR16308:SF13">
    <property type="entry name" value="PROTEIN LINGERER"/>
    <property type="match status" value="1"/>
</dbReference>
<feature type="compositionally biased region" description="Low complexity" evidence="4">
    <location>
        <begin position="536"/>
        <end position="554"/>
    </location>
</feature>
<feature type="compositionally biased region" description="Low complexity" evidence="4">
    <location>
        <begin position="762"/>
        <end position="773"/>
    </location>
</feature>
<name>A0ABD0JJM7_9CAEN</name>
<evidence type="ECO:0000256" key="1">
    <source>
        <dbReference type="ARBA" id="ARBA00004496"/>
    </source>
</evidence>
<feature type="compositionally biased region" description="Low complexity" evidence="4">
    <location>
        <begin position="810"/>
        <end position="852"/>
    </location>
</feature>
<proteinExistence type="predicted"/>
<dbReference type="PANTHER" id="PTHR16308">
    <property type="entry name" value="UBIQUITIN ASSOCIATED PROTEIN 2-LIKE/LINGERER"/>
    <property type="match status" value="1"/>
</dbReference>
<feature type="compositionally biased region" description="Basic and acidic residues" evidence="4">
    <location>
        <begin position="133"/>
        <end position="161"/>
    </location>
</feature>
<feature type="region of interest" description="Disordered" evidence="4">
    <location>
        <begin position="1"/>
        <end position="44"/>
    </location>
</feature>
<feature type="region of interest" description="Disordered" evidence="4">
    <location>
        <begin position="409"/>
        <end position="500"/>
    </location>
</feature>
<feature type="compositionally biased region" description="Gly residues" evidence="4">
    <location>
        <begin position="525"/>
        <end position="535"/>
    </location>
</feature>
<feature type="compositionally biased region" description="Low complexity" evidence="4">
    <location>
        <begin position="426"/>
        <end position="443"/>
    </location>
</feature>
<evidence type="ECO:0000256" key="4">
    <source>
        <dbReference type="SAM" id="MobiDB-lite"/>
    </source>
</evidence>
<evidence type="ECO:0000256" key="3">
    <source>
        <dbReference type="ARBA" id="ARBA00022553"/>
    </source>
</evidence>
<dbReference type="InterPro" id="IPR009060">
    <property type="entry name" value="UBA-like_sf"/>
</dbReference>
<comment type="subcellular location">
    <subcellularLocation>
        <location evidence="1">Cytoplasm</location>
    </subcellularLocation>
</comment>
<feature type="compositionally biased region" description="Polar residues" evidence="4">
    <location>
        <begin position="17"/>
        <end position="29"/>
    </location>
</feature>
<feature type="compositionally biased region" description="Low complexity" evidence="4">
    <location>
        <begin position="887"/>
        <end position="909"/>
    </location>
</feature>
<dbReference type="EMBL" id="JACVVK020000414">
    <property type="protein sequence ID" value="KAK7475145.1"/>
    <property type="molecule type" value="Genomic_DNA"/>
</dbReference>
<feature type="compositionally biased region" description="Polar residues" evidence="4">
    <location>
        <begin position="858"/>
        <end position="878"/>
    </location>
</feature>
<comment type="caution">
    <text evidence="5">The sequence shown here is derived from an EMBL/GenBank/DDBJ whole genome shotgun (WGS) entry which is preliminary data.</text>
</comment>
<keyword evidence="6" id="KW-1185">Reference proteome</keyword>
<feature type="compositionally biased region" description="Polar residues" evidence="4">
    <location>
        <begin position="602"/>
        <end position="624"/>
    </location>
</feature>
<keyword evidence="3" id="KW-0597">Phosphoprotein</keyword>
<feature type="compositionally biased region" description="Low complexity" evidence="4">
    <location>
        <begin position="468"/>
        <end position="482"/>
    </location>
</feature>
<feature type="compositionally biased region" description="Basic and acidic residues" evidence="4">
    <location>
        <begin position="243"/>
        <end position="256"/>
    </location>
</feature>
<feature type="region of interest" description="Disordered" evidence="4">
    <location>
        <begin position="1078"/>
        <end position="1109"/>
    </location>
</feature>
<feature type="compositionally biased region" description="Low complexity" evidence="4">
    <location>
        <begin position="715"/>
        <end position="729"/>
    </location>
</feature>
<dbReference type="Proteomes" id="UP001519460">
    <property type="component" value="Unassembled WGS sequence"/>
</dbReference>
<accession>A0ABD0JJM7</accession>
<feature type="compositionally biased region" description="Polar residues" evidence="4">
    <location>
        <begin position="642"/>
        <end position="666"/>
    </location>
</feature>
<dbReference type="SUPFAM" id="SSF46934">
    <property type="entry name" value="UBA-like"/>
    <property type="match status" value="1"/>
</dbReference>